<keyword evidence="13" id="KW-0233">DNA recombination</keyword>
<dbReference type="InterPro" id="IPR047087">
    <property type="entry name" value="KU70_core_dom"/>
</dbReference>
<gene>
    <name evidence="18" type="ordered locus">Ecym_4620</name>
</gene>
<evidence type="ECO:0000256" key="9">
    <source>
        <dbReference type="ARBA" id="ARBA00022806"/>
    </source>
</evidence>
<comment type="similarity">
    <text evidence="3">Belongs to the ku70 family.</text>
</comment>
<dbReference type="EC" id="3.6.4.12" evidence="4"/>
<dbReference type="InParanoid" id="G8JSC7"/>
<evidence type="ECO:0000256" key="4">
    <source>
        <dbReference type="ARBA" id="ARBA00012551"/>
    </source>
</evidence>
<keyword evidence="8" id="KW-0378">Hydrolase</keyword>
<dbReference type="GO" id="GO:0097552">
    <property type="term" value="P:mitochondrial double-strand break repair via homologous recombination"/>
    <property type="evidence" value="ECO:0007669"/>
    <property type="project" value="EnsemblFungi"/>
</dbReference>
<dbReference type="GO" id="GO:0003678">
    <property type="term" value="F:DNA helicase activity"/>
    <property type="evidence" value="ECO:0007669"/>
    <property type="project" value="UniProtKB-EC"/>
</dbReference>
<dbReference type="InterPro" id="IPR005161">
    <property type="entry name" value="Ku_N"/>
</dbReference>
<dbReference type="Gene3D" id="2.40.290.10">
    <property type="match status" value="1"/>
</dbReference>
<dbReference type="GO" id="GO:0030466">
    <property type="term" value="P:silent mating-type cassette heterochromatin formation"/>
    <property type="evidence" value="ECO:0007669"/>
    <property type="project" value="EnsemblFungi"/>
</dbReference>
<dbReference type="Pfam" id="PF03731">
    <property type="entry name" value="Ku_N"/>
    <property type="match status" value="1"/>
</dbReference>
<evidence type="ECO:0000256" key="6">
    <source>
        <dbReference type="ARBA" id="ARBA00022741"/>
    </source>
</evidence>
<dbReference type="KEGG" id="erc:Ecym_4620"/>
<dbReference type="InterPro" id="IPR006165">
    <property type="entry name" value="Ku70"/>
</dbReference>
<dbReference type="GO" id="GO:0005524">
    <property type="term" value="F:ATP binding"/>
    <property type="evidence" value="ECO:0007669"/>
    <property type="project" value="UniProtKB-KW"/>
</dbReference>
<keyword evidence="12" id="KW-0238">DNA-binding</keyword>
<feature type="domain" description="Ku" evidence="17">
    <location>
        <begin position="311"/>
        <end position="454"/>
    </location>
</feature>
<dbReference type="eggNOG" id="KOG2327">
    <property type="taxonomic scope" value="Eukaryota"/>
</dbReference>
<evidence type="ECO:0000313" key="19">
    <source>
        <dbReference type="Proteomes" id="UP000006790"/>
    </source>
</evidence>
<feature type="active site" description="Schiff-base intermediate with DNA; for 5'-deoxyribose-5-phosphate lyase activity" evidence="16">
    <location>
        <position position="17"/>
    </location>
</feature>
<keyword evidence="7" id="KW-0227">DNA damage</keyword>
<dbReference type="PANTHER" id="PTHR12604">
    <property type="entry name" value="KU AUTOANTIGEN DNA HELICASE"/>
    <property type="match status" value="1"/>
</dbReference>
<dbReference type="STRING" id="931890.G8JSC7"/>
<sequence length="597" mass="69355">MSMGDPLTKVQHSKNIKHERRQSIIVCIELSSRVYQSSEISPKAQLAEMLEALLELMKQLAMLLPNSEVCCYVYQCRRLNVKDGIYELLPLEMVNVQKIHKISQLLSDIKNKKMFLKDEIPFEEIDGSPLSSVLAKIQHQLQGKTTDEWKFRNKRIILITANDMPAEYFDAELQKKFKNTINALYDDSFSIVTFFIHSQTRPFNDTFYADLLKPLRRPEDLDKNIQYYDGPNTKPIEIKELKGKLLQKKEGNKFHFKCAFIINKQNDFIISLKGFFAITQEKAGERFKYIYQKGAKPQDAFSHRKFYNANDGEAADSRLTKVFDIGGLNIEFTEEQDQKMINSFSEHETFLELIGFRSVDKVNFYYNNISTSSYVIPDDNVYEGSSKTLSHLYASMTKKGKAAIVWGKLTRIAHPQLFLMVAMDRKNTNQGFYLVRLPFIEEIRRFPQTLQKNRSVNIQEYALMKKITGNIIAFFNLKSSYRAAEFPSPVLKSFYTTLSDKLLQKSLSDQWGMGFKLSNDITLGKVQHLRELINKSSQNMEQPILAKYMKYWNTYYNKEGNNSITNRKKLYQIYSGDPQVQKSMRIRATNAKSVFNL</sequence>
<protein>
    <recommendedName>
        <fullName evidence="4">DNA helicase</fullName>
        <ecNumber evidence="4">3.6.4.12</ecNumber>
    </recommendedName>
</protein>
<dbReference type="InterPro" id="IPR006164">
    <property type="entry name" value="DNA_bd_Ku70/Ku80"/>
</dbReference>
<dbReference type="OMA" id="VKGYTLY"/>
<dbReference type="InterPro" id="IPR036465">
    <property type="entry name" value="vWFA_dom_sf"/>
</dbReference>
<dbReference type="GO" id="GO:0000781">
    <property type="term" value="C:chromosome, telomeric region"/>
    <property type="evidence" value="ECO:0007669"/>
    <property type="project" value="UniProtKB-SubCell"/>
</dbReference>
<organism evidence="18 19">
    <name type="scientific">Eremothecium cymbalariae (strain CBS 270.75 / DBVPG 7215 / KCTC 17166 / NRRL Y-17582)</name>
    <name type="common">Yeast</name>
    <dbReference type="NCBI Taxonomy" id="931890"/>
    <lineage>
        <taxon>Eukaryota</taxon>
        <taxon>Fungi</taxon>
        <taxon>Dikarya</taxon>
        <taxon>Ascomycota</taxon>
        <taxon>Saccharomycotina</taxon>
        <taxon>Saccharomycetes</taxon>
        <taxon>Saccharomycetales</taxon>
        <taxon>Saccharomycetaceae</taxon>
        <taxon>Eremothecium</taxon>
    </lineage>
</organism>
<dbReference type="GO" id="GO:0070034">
    <property type="term" value="F:telomerase RNA binding"/>
    <property type="evidence" value="ECO:0007669"/>
    <property type="project" value="EnsemblFungi"/>
</dbReference>
<keyword evidence="14" id="KW-0234">DNA repair</keyword>
<dbReference type="Pfam" id="PF02735">
    <property type="entry name" value="Ku"/>
    <property type="match status" value="1"/>
</dbReference>
<keyword evidence="5" id="KW-0158">Chromosome</keyword>
<proteinExistence type="inferred from homology"/>
<evidence type="ECO:0000259" key="17">
    <source>
        <dbReference type="SMART" id="SM00559"/>
    </source>
</evidence>
<evidence type="ECO:0000256" key="12">
    <source>
        <dbReference type="ARBA" id="ARBA00023125"/>
    </source>
</evidence>
<evidence type="ECO:0000256" key="7">
    <source>
        <dbReference type="ARBA" id="ARBA00022763"/>
    </source>
</evidence>
<dbReference type="GO" id="GO:0000727">
    <property type="term" value="P:double-strand break repair via break-induced replication"/>
    <property type="evidence" value="ECO:0007669"/>
    <property type="project" value="EnsemblFungi"/>
</dbReference>
<evidence type="ECO:0000256" key="16">
    <source>
        <dbReference type="PIRSR" id="PIRSR003033-1"/>
    </source>
</evidence>
<dbReference type="RefSeq" id="XP_003646466.1">
    <property type="nucleotide sequence ID" value="XM_003646418.1"/>
</dbReference>
<dbReference type="PANTHER" id="PTHR12604:SF2">
    <property type="entry name" value="X-RAY REPAIR CROSS-COMPLEMENTING PROTEIN 6"/>
    <property type="match status" value="1"/>
</dbReference>
<dbReference type="CDD" id="cd00788">
    <property type="entry name" value="KU70"/>
    <property type="match status" value="1"/>
</dbReference>
<evidence type="ECO:0000256" key="5">
    <source>
        <dbReference type="ARBA" id="ARBA00022454"/>
    </source>
</evidence>
<evidence type="ECO:0000256" key="8">
    <source>
        <dbReference type="ARBA" id="ARBA00022801"/>
    </source>
</evidence>
<dbReference type="GO" id="GO:0097695">
    <property type="term" value="P:establishment of protein-containing complex localization to telomere"/>
    <property type="evidence" value="ECO:0007669"/>
    <property type="project" value="EnsemblFungi"/>
</dbReference>
<dbReference type="GeneID" id="11470177"/>
<dbReference type="Proteomes" id="UP000006790">
    <property type="component" value="Chromosome 4"/>
</dbReference>
<dbReference type="GO" id="GO:0031509">
    <property type="term" value="P:subtelomeric heterochromatin formation"/>
    <property type="evidence" value="ECO:0007669"/>
    <property type="project" value="EnsemblFungi"/>
</dbReference>
<evidence type="ECO:0000313" key="18">
    <source>
        <dbReference type="EMBL" id="AET39649.1"/>
    </source>
</evidence>
<dbReference type="AlphaFoldDB" id="G8JSC7"/>
<dbReference type="PIRSF" id="PIRSF003033">
    <property type="entry name" value="Ku70"/>
    <property type="match status" value="1"/>
</dbReference>
<name>G8JSC7_ERECY</name>
<evidence type="ECO:0000256" key="15">
    <source>
        <dbReference type="ARBA" id="ARBA00023242"/>
    </source>
</evidence>
<dbReference type="GO" id="GO:0000723">
    <property type="term" value="P:telomere maintenance"/>
    <property type="evidence" value="ECO:0007669"/>
    <property type="project" value="EnsemblFungi"/>
</dbReference>
<dbReference type="GO" id="GO:0043564">
    <property type="term" value="C:Ku70:Ku80 complex"/>
    <property type="evidence" value="ECO:0007669"/>
    <property type="project" value="EnsemblFungi"/>
</dbReference>
<comment type="subcellular location">
    <subcellularLocation>
        <location evidence="2">Chromosome</location>
        <location evidence="2">Telomere</location>
    </subcellularLocation>
    <subcellularLocation>
        <location evidence="1">Nucleus</location>
    </subcellularLocation>
</comment>
<keyword evidence="6" id="KW-0547">Nucleotide-binding</keyword>
<dbReference type="HOGENOM" id="CLU_024202_0_0_1"/>
<evidence type="ECO:0000256" key="13">
    <source>
        <dbReference type="ARBA" id="ARBA00023172"/>
    </source>
</evidence>
<keyword evidence="11" id="KW-0779">Telomere</keyword>
<dbReference type="GO" id="GO:0016787">
    <property type="term" value="F:hydrolase activity"/>
    <property type="evidence" value="ECO:0007669"/>
    <property type="project" value="UniProtKB-KW"/>
</dbReference>
<dbReference type="GO" id="GO:0003684">
    <property type="term" value="F:damaged DNA binding"/>
    <property type="evidence" value="ECO:0007669"/>
    <property type="project" value="InterPro"/>
</dbReference>
<dbReference type="GO" id="GO:0005635">
    <property type="term" value="C:nuclear envelope"/>
    <property type="evidence" value="ECO:0007669"/>
    <property type="project" value="EnsemblFungi"/>
</dbReference>
<dbReference type="SUPFAM" id="SSF100939">
    <property type="entry name" value="SPOC domain-like"/>
    <property type="match status" value="1"/>
</dbReference>
<dbReference type="GO" id="GO:0003690">
    <property type="term" value="F:double-stranded DNA binding"/>
    <property type="evidence" value="ECO:0007669"/>
    <property type="project" value="TreeGrafter"/>
</dbReference>
<dbReference type="Gene3D" id="3.40.50.410">
    <property type="entry name" value="von Willebrand factor, type A domain"/>
    <property type="match status" value="1"/>
</dbReference>
<dbReference type="SUPFAM" id="SSF53300">
    <property type="entry name" value="vWA-like"/>
    <property type="match status" value="1"/>
</dbReference>
<evidence type="ECO:0000256" key="11">
    <source>
        <dbReference type="ARBA" id="ARBA00022895"/>
    </source>
</evidence>
<evidence type="ECO:0000256" key="2">
    <source>
        <dbReference type="ARBA" id="ARBA00004574"/>
    </source>
</evidence>
<evidence type="ECO:0000256" key="1">
    <source>
        <dbReference type="ARBA" id="ARBA00004123"/>
    </source>
</evidence>
<evidence type="ECO:0000256" key="10">
    <source>
        <dbReference type="ARBA" id="ARBA00022840"/>
    </source>
</evidence>
<evidence type="ECO:0000256" key="14">
    <source>
        <dbReference type="ARBA" id="ARBA00023204"/>
    </source>
</evidence>
<dbReference type="SMART" id="SM00559">
    <property type="entry name" value="Ku78"/>
    <property type="match status" value="1"/>
</dbReference>
<dbReference type="GO" id="GO:0006303">
    <property type="term" value="P:double-strand break repair via nonhomologous end joining"/>
    <property type="evidence" value="ECO:0007669"/>
    <property type="project" value="EnsemblFungi"/>
</dbReference>
<evidence type="ECO:0000256" key="3">
    <source>
        <dbReference type="ARBA" id="ARBA00005240"/>
    </source>
</evidence>
<dbReference type="OrthoDB" id="3249161at2759"/>
<keyword evidence="10" id="KW-0067">ATP-binding</keyword>
<accession>G8JSC7</accession>
<keyword evidence="15" id="KW-0539">Nucleus</keyword>
<keyword evidence="19" id="KW-1185">Reference proteome</keyword>
<dbReference type="FunCoup" id="G8JSC7">
    <property type="interactions" value="682"/>
</dbReference>
<reference evidence="19" key="1">
    <citation type="journal article" date="2012" name="G3 (Bethesda)">
        <title>Pichia sorbitophila, an interspecies yeast hybrid reveals early steps of genome resolution following polyploidization.</title>
        <authorList>
            <person name="Leh Louis V."/>
            <person name="Despons L."/>
            <person name="Friedrich A."/>
            <person name="Martin T."/>
            <person name="Durrens P."/>
            <person name="Casaregola S."/>
            <person name="Neuveglise C."/>
            <person name="Fairhead C."/>
            <person name="Marck C."/>
            <person name="Cruz J.A."/>
            <person name="Straub M.L."/>
            <person name="Kugler V."/>
            <person name="Sacerdot C."/>
            <person name="Uzunov Z."/>
            <person name="Thierry A."/>
            <person name="Weiss S."/>
            <person name="Bleykasten C."/>
            <person name="De Montigny J."/>
            <person name="Jacques N."/>
            <person name="Jung P."/>
            <person name="Lemaire M."/>
            <person name="Mallet S."/>
            <person name="Morel G."/>
            <person name="Richard G.F."/>
            <person name="Sarkar A."/>
            <person name="Savel G."/>
            <person name="Schacherer J."/>
            <person name="Seret M.L."/>
            <person name="Talla E."/>
            <person name="Samson G."/>
            <person name="Jubin C."/>
            <person name="Poulain J."/>
            <person name="Vacherie B."/>
            <person name="Barbe V."/>
            <person name="Pelletier E."/>
            <person name="Sherman D.J."/>
            <person name="Westhof E."/>
            <person name="Weissenbach J."/>
            <person name="Baret P.V."/>
            <person name="Wincker P."/>
            <person name="Gaillardin C."/>
            <person name="Dujon B."/>
            <person name="Souciet J.L."/>
        </authorList>
    </citation>
    <scope>NUCLEOTIDE SEQUENCE [LARGE SCALE GENOMIC DNA]</scope>
    <source>
        <strain evidence="19">CBS 270.75 / DBVPG 7215 / KCTC 17166 / NRRL Y-17582</strain>
    </source>
</reference>
<dbReference type="EMBL" id="CP002500">
    <property type="protein sequence ID" value="AET39649.1"/>
    <property type="molecule type" value="Genomic_DNA"/>
</dbReference>
<keyword evidence="9" id="KW-0347">Helicase</keyword>
<dbReference type="GO" id="GO:0042162">
    <property type="term" value="F:telomeric DNA binding"/>
    <property type="evidence" value="ECO:0007669"/>
    <property type="project" value="InterPro"/>
</dbReference>
<dbReference type="InterPro" id="IPR016194">
    <property type="entry name" value="SPOC-like_C_dom_sf"/>
</dbReference>